<dbReference type="CDD" id="cd16482">
    <property type="entry name" value="RING-H2_UBR1-like"/>
    <property type="match status" value="1"/>
</dbReference>
<dbReference type="GO" id="GO:0016567">
    <property type="term" value="P:protein ubiquitination"/>
    <property type="evidence" value="ECO:0007669"/>
    <property type="project" value="UniProtKB-UniRule"/>
</dbReference>
<evidence type="ECO:0000259" key="12">
    <source>
        <dbReference type="PROSITE" id="PS51157"/>
    </source>
</evidence>
<dbReference type="InterPro" id="IPR039164">
    <property type="entry name" value="UBR1-like"/>
</dbReference>
<dbReference type="EMBL" id="CP143784">
    <property type="protein sequence ID" value="WVN85911.1"/>
    <property type="molecule type" value="Genomic_DNA"/>
</dbReference>
<reference evidence="13" key="1">
    <citation type="submission" date="2016-06" db="EMBL/GenBank/DDBJ databases">
        <authorList>
            <person name="Cuomo C."/>
            <person name="Litvintseva A."/>
            <person name="Heitman J."/>
            <person name="Chen Y."/>
            <person name="Sun S."/>
            <person name="Springer D."/>
            <person name="Dromer F."/>
            <person name="Young S."/>
            <person name="Zeng Q."/>
            <person name="Chapman S."/>
            <person name="Gujja S."/>
            <person name="Saif S."/>
            <person name="Birren B."/>
        </authorList>
    </citation>
    <scope>NUCLEOTIDE SEQUENCE</scope>
    <source>
        <strain evidence="13">CBS 7841</strain>
    </source>
</reference>
<dbReference type="GO" id="GO:0000151">
    <property type="term" value="C:ubiquitin ligase complex"/>
    <property type="evidence" value="ECO:0007669"/>
    <property type="project" value="TreeGrafter"/>
</dbReference>
<organism evidence="13 14">
    <name type="scientific">Cryptococcus depauperatus CBS 7841</name>
    <dbReference type="NCBI Taxonomy" id="1295531"/>
    <lineage>
        <taxon>Eukaryota</taxon>
        <taxon>Fungi</taxon>
        <taxon>Dikarya</taxon>
        <taxon>Basidiomycota</taxon>
        <taxon>Agaricomycotina</taxon>
        <taxon>Tremellomycetes</taxon>
        <taxon>Tremellales</taxon>
        <taxon>Cryptococcaceae</taxon>
        <taxon>Cryptococcus</taxon>
    </lineage>
</organism>
<keyword evidence="4 10" id="KW-0479">Metal-binding</keyword>
<reference evidence="13" key="3">
    <citation type="submission" date="2024-01" db="EMBL/GenBank/DDBJ databases">
        <authorList>
            <person name="Coelho M.A."/>
            <person name="David-Palma M."/>
            <person name="Shea T."/>
            <person name="Sun S."/>
            <person name="Cuomo C.A."/>
            <person name="Heitman J."/>
        </authorList>
    </citation>
    <scope>NUCLEOTIDE SEQUENCE</scope>
    <source>
        <strain evidence="13">CBS 7841</strain>
    </source>
</reference>
<dbReference type="GO" id="GO:0005737">
    <property type="term" value="C:cytoplasm"/>
    <property type="evidence" value="ECO:0007669"/>
    <property type="project" value="TreeGrafter"/>
</dbReference>
<evidence type="ECO:0000256" key="3">
    <source>
        <dbReference type="ARBA" id="ARBA00022679"/>
    </source>
</evidence>
<dbReference type="KEGG" id="cdep:91085278"/>
<evidence type="ECO:0000313" key="14">
    <source>
        <dbReference type="Proteomes" id="UP000094043"/>
    </source>
</evidence>
<dbReference type="GO" id="GO:0008270">
    <property type="term" value="F:zinc ion binding"/>
    <property type="evidence" value="ECO:0007669"/>
    <property type="project" value="UniProtKB-UniRule"/>
</dbReference>
<dbReference type="GeneID" id="91085278"/>
<dbReference type="InterPro" id="IPR036390">
    <property type="entry name" value="WH_DNA-bd_sf"/>
</dbReference>
<sequence>MPLPSLNPFARTSRSETQDPHRILSELLNGLYLQHGSRWSNTVKASIICQIWYTVWQDPEWTQYFVPERTPLPRYNNIKEWLVEGSEGSQPWTMSAVQGMLEEQRRKEGKDPIWPSRKGQICGKVFQRHDRTYTCKTCATSPSVSLCVDCFKASDHVDHEILFAQSFSFSASCDCGDPNAWKASNCGCLHHQPLPSGTDPPLFPSKFDVPDEFVISLQKTIAICIEFIIHTIEHSHLLSEFGQLPKTEEEMRTADSPTGEPKEKRGKGPWAVVLWQDDRHVLKEIARQVRDGLGIKWELADSWAREAINMGRKVILVSPNPVIAFHAANMLQQIDAPVSLRLAADVFKEDIVTVLIEWLCDIRSCIIGGDDRLSKRLIANALFEKRILPPAVPGTPLAADLHELACGKLGGQLQEIKRIDWLLQLDSRLWKMTKWQMRQIYSSVFCSDVEVRKAFACRFALNYSRLAEHFLFQDREFDANILFSSAYLVFTNGAATVHASAQANLFSNVIQVAHAWYTNQVVNDNGLDRLIIPPIPFDPKDPTSRGLDLDVPAFAGKKGLAILGHLRLMLRHDEMKQLLVKQNQFFLRILGFLNMFVGIQPQRRERMGHVEYEVEWLKSFIVLGDLARICRDLGKVFSVASPESLLQSLHFVSSRIFYDILLMSNTLDKERYPRLVEHVLNNVLTPGSSYTLLQLDVSAIEAFSFHHYLNLLFAEMARNLSKAMSWGSGGASFKEIVEKLIFRGTAEEDLERMKLMIIEWPLQKHVIFAQIRANMWKKNGSALRLQHHHYCDVSVREATIDQEFYLLQFGLSILDPSKFMTALIDRFGLSKWFMGNVSDPSLWYDEEIEPKQRINLMEDFLLLVIQLASYSALVNDWDRTKLTRKIIIHHLAVLPMTYSELFKKLPERSQEISCTPILAEVANFREPTETTPGQYSLKDELFDEVDIYWRYYSRNDQRAVMDKLVVRAKKTQNKEEPLILPRPIELPPNHHPCSTMGDFLKSHVVADIIHWSLAHCMHIASPEVWSATVQGAFPQEFNDTPLIPTWDFVLDYTLHLAMMAISVAPIEFAQQSVYLKGLEGSNSTFQNLWVIQSDSAFKAFKSRVDYILDTVVAHLPHHYTADYRSHKESESLLTLSPPGPDPKAAAQARQRAIMAKFAKQQQDFAAMMDMEGLDDDDEDMLEEKRENNEEESYGSCIVCQEEVTLKNPGGMLTLLQPSRQLREVVNTRDWFEESLLVPTSLDRPGRYHRFGFNPDEQEPTSTDSYPCGNLKFGIHMSACGHYMHESCMTNHFEGTKVRHTQQVQRHHPENAVRLEYMCPLCKSLGNALIPVELSQTKNKFPVTIREDEDEVPSLSVVIRRVSSEGLLKVADSQRIWEHHVETGEVVPWFSDCVFSLHSLDHNHRRGVMRVVSRMADRMGGLVRPLSEQSQRIRGKKTHMYLPDDMVAYTVSMAEVTQRGLSTNNSDALTVAEQINETSLVLVGKLIGLLQLELDLYFGPAFDRTSLRVGIFARFLPDWYRSSTLPSPLLIRQPLGMVIECAAIAPDLLQSVIIMAYFAELTRCMLAMSLCVKRCLGPRAQPAARSKPPEDLTLSDGLSVFKDFRPVMQNILRHAGPFADTDGVLALLTDDMLSKLLYSFTLPFLRRCAIIYYATTGTYPVTKPSIISSFTSKTSEYSRLLSLLGVPRPTETLGNPSSTETPIVARWITQWALHGRVMPVLEFPGTYELFRLPFKWEDLVLYYADKNCGAVVGMFADIRRWTLLYLYAGSGSFGPMPYLDTHGELDVSMRRGHRQYMHVGRMDELRRGTWLMHTIPHITARKLELTLDHGGWGSLTYYIEDCVEVVVPVGGKVEISLSIDEKSLQECGVEEAGVSEKVWRKFASTLEANSEVLSLAPHMPVAKSRTDPTTLILTPSSSLPTANPCSSNIIPTGHPIAYLKKIDIHCYWSQPKIKTDGIETIDMNRPDQIKQNTEGQKIDEISFDDDILISLNHTSDDTVQENGVLLQTDWLNQQVNTVLNRLLVGHFIRRFPLIFDGQLAKVIPTFAIPQSLTNSLAHASHLAKTHGTPLNKRLQMVMSELATLQLDVLSSSVMRAENIPMKKDWKTESVRKRQKRAKQRNSNSELSNCDQVYVEQLPTDQVKESVKNQMQGKELDDNPTPRATAYINQVETSVNSSESQYTSQQEAKKIQRIVGDALAHIGRSNFMAKRRYGGRLAYGVIKILHVDWNDALNNKFPFSDAPLFFKSYPQPTLTASQSTATTVSESFIDDTSQEMEYASLFMERNELGGLGEDEEMKYENLEDLDDDEGLMSIDMIWAPETDCSPSSTSEKQASFLRPSFIPSLP</sequence>
<evidence type="ECO:0000256" key="8">
    <source>
        <dbReference type="ARBA" id="ARBA00046341"/>
    </source>
</evidence>
<dbReference type="FunFam" id="2.10.110.30:FF:000002">
    <property type="entry name" value="Putative e3 ubiquitin-protein ligase ubr3"/>
    <property type="match status" value="1"/>
</dbReference>
<evidence type="ECO:0000256" key="4">
    <source>
        <dbReference type="ARBA" id="ARBA00022723"/>
    </source>
</evidence>
<keyword evidence="5 10" id="KW-0863">Zinc-finger</keyword>
<dbReference type="CDD" id="cd19673">
    <property type="entry name" value="UBR-box_UBR3"/>
    <property type="match status" value="1"/>
</dbReference>
<name>A0AAJ8JPA2_9TREE</name>
<accession>A0AAJ8JPA2</accession>
<evidence type="ECO:0000256" key="6">
    <source>
        <dbReference type="ARBA" id="ARBA00022786"/>
    </source>
</evidence>
<dbReference type="RefSeq" id="XP_066066611.1">
    <property type="nucleotide sequence ID" value="XM_066210514.1"/>
</dbReference>
<dbReference type="Pfam" id="PF18995">
    <property type="entry name" value="PRT6_C"/>
    <property type="match status" value="1"/>
</dbReference>
<dbReference type="Gene3D" id="2.10.110.30">
    <property type="match status" value="1"/>
</dbReference>
<comment type="catalytic activity">
    <reaction evidence="1 10">
        <text>S-ubiquitinyl-[E2 ubiquitin-conjugating enzyme]-L-cysteine + [acceptor protein]-L-lysine = [E2 ubiquitin-conjugating enzyme]-L-cysteine + N(6)-ubiquitinyl-[acceptor protein]-L-lysine.</text>
        <dbReference type="EC" id="2.3.2.27"/>
    </reaction>
</comment>
<feature type="region of interest" description="Disordered" evidence="11">
    <location>
        <begin position="2104"/>
        <end position="2126"/>
    </location>
</feature>
<dbReference type="Proteomes" id="UP000094043">
    <property type="component" value="Chromosome 1"/>
</dbReference>
<evidence type="ECO:0000256" key="2">
    <source>
        <dbReference type="ARBA" id="ARBA00004906"/>
    </source>
</evidence>
<evidence type="ECO:0000313" key="13">
    <source>
        <dbReference type="EMBL" id="WVN85911.1"/>
    </source>
</evidence>
<dbReference type="PANTHER" id="PTHR21497:SF24">
    <property type="entry name" value="E3 UBIQUITIN-PROTEIN LIGASE UBR1"/>
    <property type="match status" value="1"/>
</dbReference>
<gene>
    <name evidence="13" type="ORF">L203_101064</name>
</gene>
<dbReference type="PANTHER" id="PTHR21497">
    <property type="entry name" value="UBIQUITIN LIGASE E3 ALPHA-RELATED"/>
    <property type="match status" value="1"/>
</dbReference>
<protein>
    <recommendedName>
        <fullName evidence="10">E3 ubiquitin-protein ligase</fullName>
        <ecNumber evidence="10">2.3.2.27</ecNumber>
    </recommendedName>
</protein>
<evidence type="ECO:0000256" key="10">
    <source>
        <dbReference type="RuleBase" id="RU366018"/>
    </source>
</evidence>
<dbReference type="InterPro" id="IPR042065">
    <property type="entry name" value="E3_ELL-like"/>
</dbReference>
<dbReference type="InterPro" id="IPR044046">
    <property type="entry name" value="E3_ligase_UBR-like_C"/>
</dbReference>
<feature type="region of interest" description="Disordered" evidence="11">
    <location>
        <begin position="246"/>
        <end position="267"/>
    </location>
</feature>
<evidence type="ECO:0000256" key="11">
    <source>
        <dbReference type="SAM" id="MobiDB-lite"/>
    </source>
</evidence>
<evidence type="ECO:0000256" key="1">
    <source>
        <dbReference type="ARBA" id="ARBA00000900"/>
    </source>
</evidence>
<reference evidence="13" key="2">
    <citation type="journal article" date="2022" name="Elife">
        <title>Obligate sexual reproduction of a homothallic fungus closely related to the Cryptococcus pathogenic species complex.</title>
        <authorList>
            <person name="Passer A.R."/>
            <person name="Clancey S.A."/>
            <person name="Shea T."/>
            <person name="David-Palma M."/>
            <person name="Averette A.F."/>
            <person name="Boekhout T."/>
            <person name="Porcel B.M."/>
            <person name="Nowrousian M."/>
            <person name="Cuomo C.A."/>
            <person name="Sun S."/>
            <person name="Heitman J."/>
            <person name="Coelho M.A."/>
        </authorList>
    </citation>
    <scope>NUCLEOTIDE SEQUENCE</scope>
    <source>
        <strain evidence="13">CBS 7841</strain>
    </source>
</reference>
<comment type="similarity">
    <text evidence="8 10">Belongs to the E3 ubiquitin-protein ligase UBR1-like family.</text>
</comment>
<keyword evidence="14" id="KW-1185">Reference proteome</keyword>
<comment type="pathway">
    <text evidence="2 10">Protein modification; protein ubiquitination.</text>
</comment>
<dbReference type="Pfam" id="PF22960">
    <property type="entry name" value="WHD_UBR1"/>
    <property type="match status" value="1"/>
</dbReference>
<evidence type="ECO:0000256" key="9">
    <source>
        <dbReference type="PROSITE-ProRule" id="PRU00508"/>
    </source>
</evidence>
<feature type="zinc finger region" description="UBR-type" evidence="9">
    <location>
        <begin position="120"/>
        <end position="193"/>
    </location>
</feature>
<proteinExistence type="inferred from homology"/>
<feature type="compositionally biased region" description="Polar residues" evidence="11">
    <location>
        <begin position="2322"/>
        <end position="2331"/>
    </location>
</feature>
<comment type="function">
    <text evidence="10">Ubiquitin ligase protein which is a component of the N-end rule pathway. Recognizes and binds to proteins bearing specific N-terminal residues that are destabilizing according to the N-end rule, leading to their ubiquitination and subsequent degradation.</text>
</comment>
<evidence type="ECO:0000256" key="7">
    <source>
        <dbReference type="ARBA" id="ARBA00022833"/>
    </source>
</evidence>
<dbReference type="GO" id="GO:0061630">
    <property type="term" value="F:ubiquitin protein ligase activity"/>
    <property type="evidence" value="ECO:0007669"/>
    <property type="project" value="UniProtKB-UniRule"/>
</dbReference>
<evidence type="ECO:0000256" key="5">
    <source>
        <dbReference type="ARBA" id="ARBA00022771"/>
    </source>
</evidence>
<dbReference type="SUPFAM" id="SSF46785">
    <property type="entry name" value="Winged helix' DNA-binding domain"/>
    <property type="match status" value="1"/>
</dbReference>
<feature type="domain" description="UBR-type" evidence="12">
    <location>
        <begin position="120"/>
        <end position="193"/>
    </location>
</feature>
<dbReference type="Gene3D" id="1.10.10.2670">
    <property type="entry name" value="E3 ubiquitin-protein ligase"/>
    <property type="match status" value="1"/>
</dbReference>
<dbReference type="GO" id="GO:0071596">
    <property type="term" value="P:ubiquitin-dependent protein catabolic process via the N-end rule pathway"/>
    <property type="evidence" value="ECO:0007669"/>
    <property type="project" value="UniProtKB-UniRule"/>
</dbReference>
<keyword evidence="3 10" id="KW-0808">Transferase</keyword>
<feature type="region of interest" description="Disordered" evidence="11">
    <location>
        <begin position="2320"/>
        <end position="2344"/>
    </location>
</feature>
<dbReference type="PROSITE" id="PS51157">
    <property type="entry name" value="ZF_UBR"/>
    <property type="match status" value="1"/>
</dbReference>
<keyword evidence="6 10" id="KW-0833">Ubl conjugation pathway</keyword>
<dbReference type="Pfam" id="PF02207">
    <property type="entry name" value="zf-UBR"/>
    <property type="match status" value="1"/>
</dbReference>
<dbReference type="SMART" id="SM00396">
    <property type="entry name" value="ZnF_UBR1"/>
    <property type="match status" value="1"/>
</dbReference>
<dbReference type="InterPro" id="IPR055194">
    <property type="entry name" value="UBR1-like_WH"/>
</dbReference>
<keyword evidence="7 10" id="KW-0862">Zinc</keyword>
<dbReference type="EC" id="2.3.2.27" evidence="10"/>
<dbReference type="InterPro" id="IPR003126">
    <property type="entry name" value="Znf_UBR"/>
</dbReference>